<dbReference type="STRING" id="121845.A0A3Q0J0G8"/>
<dbReference type="PRINTS" id="PR00738">
    <property type="entry name" value="GLHYDRLASE20"/>
</dbReference>
<gene>
    <name evidence="11" type="primary">LOC103512791</name>
</gene>
<evidence type="ECO:0000256" key="4">
    <source>
        <dbReference type="ARBA" id="ARBA00022729"/>
    </source>
</evidence>
<dbReference type="InterPro" id="IPR015883">
    <property type="entry name" value="Glyco_hydro_20_cat"/>
</dbReference>
<protein>
    <recommendedName>
        <fullName evidence="3">beta-N-acetylhexosaminidase</fullName>
        <ecNumber evidence="3">3.2.1.52</ecNumber>
    </recommendedName>
</protein>
<comment type="catalytic activity">
    <reaction evidence="1">
        <text>Hydrolysis of terminal non-reducing N-acetyl-D-hexosamine residues in N-acetyl-beta-D-hexosaminides.</text>
        <dbReference type="EC" id="3.2.1.52"/>
    </reaction>
</comment>
<dbReference type="PaxDb" id="121845-A0A3Q0J0G8"/>
<dbReference type="Gene3D" id="3.20.20.80">
    <property type="entry name" value="Glycosidases"/>
    <property type="match status" value="2"/>
</dbReference>
<dbReference type="GO" id="GO:0030203">
    <property type="term" value="P:glycosaminoglycan metabolic process"/>
    <property type="evidence" value="ECO:0007669"/>
    <property type="project" value="TreeGrafter"/>
</dbReference>
<evidence type="ECO:0000256" key="5">
    <source>
        <dbReference type="ARBA" id="ARBA00022801"/>
    </source>
</evidence>
<evidence type="ECO:0000256" key="1">
    <source>
        <dbReference type="ARBA" id="ARBA00001231"/>
    </source>
</evidence>
<keyword evidence="5" id="KW-0378">Hydrolase</keyword>
<keyword evidence="7" id="KW-0326">Glycosidase</keyword>
<dbReference type="GO" id="GO:0005886">
    <property type="term" value="C:plasma membrane"/>
    <property type="evidence" value="ECO:0007669"/>
    <property type="project" value="TreeGrafter"/>
</dbReference>
<dbReference type="SUPFAM" id="SSF51445">
    <property type="entry name" value="(Trans)glycosidases"/>
    <property type="match status" value="1"/>
</dbReference>
<keyword evidence="10" id="KW-1185">Reference proteome</keyword>
<feature type="domain" description="Glycoside hydrolase family 20 catalytic" evidence="9">
    <location>
        <begin position="4"/>
        <end position="205"/>
    </location>
</feature>
<dbReference type="Proteomes" id="UP000079169">
    <property type="component" value="Unplaced"/>
</dbReference>
<dbReference type="RefSeq" id="XP_026681972.1">
    <property type="nucleotide sequence ID" value="XM_026826171.1"/>
</dbReference>
<dbReference type="GeneID" id="103512791"/>
<evidence type="ECO:0000256" key="8">
    <source>
        <dbReference type="PIRSR" id="PIRSR625705-1"/>
    </source>
</evidence>
<keyword evidence="6" id="KW-0325">Glycoprotein</keyword>
<dbReference type="Pfam" id="PF00728">
    <property type="entry name" value="Glyco_hydro_20"/>
    <property type="match status" value="1"/>
</dbReference>
<accession>A0A3Q0J0G8</accession>
<dbReference type="InterPro" id="IPR017853">
    <property type="entry name" value="GH"/>
</dbReference>
<dbReference type="PANTHER" id="PTHR22600:SF26">
    <property type="entry name" value="BETA-N-ACETYLHEXOSAMINIDASE"/>
    <property type="match status" value="1"/>
</dbReference>
<sequence>MFVGILLDTARNFYTLDNIKKTIDGMAVNKLNYFHWHITDSQSFPFESRKYPTLTQSGAYSSEKIYSREDIREIVHYGLVRGVHVIPELDAPAHVGEGWNSIEKQKDELLVCFKKEPWTKFCVEPPCGQLNPVSDRVYEVLGGLYEEMTDLFRTDLSGLFHMGGDEVNMNCWNHTKSITDWMYAKSYKNISPLLFLFCNSCLNYFRFGAWVGEGNNWCSPYIGWQKVYDNDPIKLLDQTSLNISNNPELKSLIMGQEAALWSEQADAATLDGRLWPRASAMAERLWSNPASNWRAAEYRFLHQRERLVEIGLAAESIEPEWCYQNEGLCGSG</sequence>
<dbReference type="FunFam" id="3.20.20.80:FF:000063">
    <property type="entry name" value="Beta-hexosaminidase"/>
    <property type="match status" value="1"/>
</dbReference>
<dbReference type="InterPro" id="IPR025705">
    <property type="entry name" value="Beta_hexosaminidase_sua/sub"/>
</dbReference>
<dbReference type="PANTHER" id="PTHR22600">
    <property type="entry name" value="BETA-HEXOSAMINIDASE"/>
    <property type="match status" value="1"/>
</dbReference>
<name>A0A3Q0J0G8_DIACI</name>
<dbReference type="EC" id="3.2.1.52" evidence="3"/>
<evidence type="ECO:0000313" key="11">
    <source>
        <dbReference type="RefSeq" id="XP_026681972.1"/>
    </source>
</evidence>
<evidence type="ECO:0000256" key="2">
    <source>
        <dbReference type="ARBA" id="ARBA00006285"/>
    </source>
</evidence>
<feature type="active site" description="Proton donor" evidence="8">
    <location>
        <position position="166"/>
    </location>
</feature>
<evidence type="ECO:0000256" key="7">
    <source>
        <dbReference type="ARBA" id="ARBA00023295"/>
    </source>
</evidence>
<evidence type="ECO:0000256" key="6">
    <source>
        <dbReference type="ARBA" id="ARBA00023180"/>
    </source>
</evidence>
<organism evidence="10 11">
    <name type="scientific">Diaphorina citri</name>
    <name type="common">Asian citrus psyllid</name>
    <dbReference type="NCBI Taxonomy" id="121845"/>
    <lineage>
        <taxon>Eukaryota</taxon>
        <taxon>Metazoa</taxon>
        <taxon>Ecdysozoa</taxon>
        <taxon>Arthropoda</taxon>
        <taxon>Hexapoda</taxon>
        <taxon>Insecta</taxon>
        <taxon>Pterygota</taxon>
        <taxon>Neoptera</taxon>
        <taxon>Paraneoptera</taxon>
        <taxon>Hemiptera</taxon>
        <taxon>Sternorrhyncha</taxon>
        <taxon>Psylloidea</taxon>
        <taxon>Psyllidae</taxon>
        <taxon>Diaphorininae</taxon>
        <taxon>Diaphorina</taxon>
    </lineage>
</organism>
<dbReference type="GO" id="GO:0005975">
    <property type="term" value="P:carbohydrate metabolic process"/>
    <property type="evidence" value="ECO:0007669"/>
    <property type="project" value="InterPro"/>
</dbReference>
<evidence type="ECO:0000259" key="9">
    <source>
        <dbReference type="Pfam" id="PF00728"/>
    </source>
</evidence>
<reference evidence="11" key="1">
    <citation type="submission" date="2025-08" db="UniProtKB">
        <authorList>
            <consortium name="RefSeq"/>
        </authorList>
    </citation>
    <scope>IDENTIFICATION</scope>
</reference>
<evidence type="ECO:0000313" key="10">
    <source>
        <dbReference type="Proteomes" id="UP000079169"/>
    </source>
</evidence>
<proteinExistence type="inferred from homology"/>
<dbReference type="AlphaFoldDB" id="A0A3Q0J0G8"/>
<dbReference type="KEGG" id="dci:103512791"/>
<keyword evidence="4" id="KW-0732">Signal</keyword>
<evidence type="ECO:0000256" key="3">
    <source>
        <dbReference type="ARBA" id="ARBA00012663"/>
    </source>
</evidence>
<dbReference type="GO" id="GO:0016231">
    <property type="term" value="F:beta-N-acetylglucosaminidase activity"/>
    <property type="evidence" value="ECO:0007669"/>
    <property type="project" value="TreeGrafter"/>
</dbReference>
<comment type="similarity">
    <text evidence="2">Belongs to the glycosyl hydrolase 20 family.</text>
</comment>